<evidence type="ECO:0000256" key="6">
    <source>
        <dbReference type="SAM" id="Phobius"/>
    </source>
</evidence>
<sequence length="383" mass="41903">MTYKSPLYFVILLGLVSLFSDMTYEGARSITGPYLFYLGAGAAVVGFASGFGEFIGYGLRLFSGWLADKTKKYWGLMFIGYALNLLSVPALALVNSWGLAVLLIILERTGKALRTPARDTLLSYATFKMGRGLGFGIHEAMDQIGAFVGPLIVALVFYLKMGYKPAFLVLLIPALIALSLLTFARIIYPAPQKFEKGFLELETKGFSKSFWWYLLGMCLVGAGFVDFPLIGYHLEKTSILSKDWIPILYALAMGVDAFSAIFLGLLFDRIGLKAVILAIILSLGAIPLTFLGGIILIFLGMILWGIGLGAQESIMRAVIAQLVPIEKRGVGYGIFNTFFGLFWFVGSFLLGFLYDFSILALVAFSVTFQALSIPFILKVAKTA</sequence>
<feature type="domain" description="Major facilitator superfamily (MFS) profile" evidence="7">
    <location>
        <begin position="7"/>
        <end position="381"/>
    </location>
</feature>
<dbReference type="CDD" id="cd17370">
    <property type="entry name" value="MFS_MJ1317_like"/>
    <property type="match status" value="1"/>
</dbReference>
<dbReference type="InterPro" id="IPR052425">
    <property type="entry name" value="Uncharacterized_MFS-type"/>
</dbReference>
<dbReference type="SUPFAM" id="SSF103473">
    <property type="entry name" value="MFS general substrate transporter"/>
    <property type="match status" value="1"/>
</dbReference>
<evidence type="ECO:0000313" key="9">
    <source>
        <dbReference type="Proteomes" id="UP000006583"/>
    </source>
</evidence>
<feature type="transmembrane region" description="Helical" evidence="6">
    <location>
        <begin position="7"/>
        <end position="24"/>
    </location>
</feature>
<feature type="transmembrane region" description="Helical" evidence="6">
    <location>
        <begin position="275"/>
        <end position="308"/>
    </location>
</feature>
<keyword evidence="4 6" id="KW-1133">Transmembrane helix</keyword>
<dbReference type="GO" id="GO:0005886">
    <property type="term" value="C:plasma membrane"/>
    <property type="evidence" value="ECO:0007669"/>
    <property type="project" value="UniProtKB-SubCell"/>
</dbReference>
<dbReference type="InterPro" id="IPR011701">
    <property type="entry name" value="MFS"/>
</dbReference>
<dbReference type="STRING" id="795359.TOPB45_0699"/>
<organism evidence="8 9">
    <name type="scientific">Thermodesulfobacterium geofontis (strain OPF15)</name>
    <dbReference type="NCBI Taxonomy" id="795359"/>
    <lineage>
        <taxon>Bacteria</taxon>
        <taxon>Pseudomonadati</taxon>
        <taxon>Thermodesulfobacteriota</taxon>
        <taxon>Thermodesulfobacteria</taxon>
        <taxon>Thermodesulfobacteriales</taxon>
        <taxon>Thermodesulfobacteriaceae</taxon>
        <taxon>Thermodesulfobacterium</taxon>
    </lineage>
</organism>
<dbReference type="PANTHER" id="PTHR42688:SF1">
    <property type="entry name" value="BLR5212 PROTEIN"/>
    <property type="match status" value="1"/>
</dbReference>
<feature type="transmembrane region" description="Helical" evidence="6">
    <location>
        <begin position="78"/>
        <end position="106"/>
    </location>
</feature>
<dbReference type="Proteomes" id="UP000006583">
    <property type="component" value="Chromosome"/>
</dbReference>
<evidence type="ECO:0000256" key="5">
    <source>
        <dbReference type="ARBA" id="ARBA00023136"/>
    </source>
</evidence>
<evidence type="ECO:0000313" key="8">
    <source>
        <dbReference type="EMBL" id="AEH22801.1"/>
    </source>
</evidence>
<evidence type="ECO:0000256" key="1">
    <source>
        <dbReference type="ARBA" id="ARBA00004651"/>
    </source>
</evidence>
<keyword evidence="5 6" id="KW-0472">Membrane</keyword>
<proteinExistence type="predicted"/>
<dbReference type="KEGG" id="top:TOPB45_0699"/>
<comment type="subcellular location">
    <subcellularLocation>
        <location evidence="1">Cell membrane</location>
        <topology evidence="1">Multi-pass membrane protein</topology>
    </subcellularLocation>
</comment>
<feature type="transmembrane region" description="Helical" evidence="6">
    <location>
        <begin position="356"/>
        <end position="377"/>
    </location>
</feature>
<dbReference type="HOGENOM" id="CLU_040020_2_0_0"/>
<name>F8C513_THEGP</name>
<feature type="transmembrane region" description="Helical" evidence="6">
    <location>
        <begin position="140"/>
        <end position="159"/>
    </location>
</feature>
<dbReference type="InterPro" id="IPR020846">
    <property type="entry name" value="MFS_dom"/>
</dbReference>
<dbReference type="Pfam" id="PF07690">
    <property type="entry name" value="MFS_1"/>
    <property type="match status" value="1"/>
</dbReference>
<evidence type="ECO:0000259" key="7">
    <source>
        <dbReference type="PROSITE" id="PS50850"/>
    </source>
</evidence>
<dbReference type="GO" id="GO:0022857">
    <property type="term" value="F:transmembrane transporter activity"/>
    <property type="evidence" value="ECO:0007669"/>
    <property type="project" value="InterPro"/>
</dbReference>
<feature type="transmembrane region" description="Helical" evidence="6">
    <location>
        <begin position="210"/>
        <end position="232"/>
    </location>
</feature>
<feature type="transmembrane region" description="Helical" evidence="6">
    <location>
        <begin position="166"/>
        <end position="190"/>
    </location>
</feature>
<keyword evidence="9" id="KW-1185">Reference proteome</keyword>
<accession>F8C513</accession>
<evidence type="ECO:0000256" key="3">
    <source>
        <dbReference type="ARBA" id="ARBA00022692"/>
    </source>
</evidence>
<keyword evidence="3 6" id="KW-0812">Transmembrane</keyword>
<dbReference type="PROSITE" id="PS50850">
    <property type="entry name" value="MFS"/>
    <property type="match status" value="1"/>
</dbReference>
<protein>
    <submittedName>
        <fullName evidence="8">Major facilitator superfamily MFS_1</fullName>
    </submittedName>
</protein>
<reference evidence="8 9" key="1">
    <citation type="journal article" date="2013" name="Genome Announc.">
        <title>Complete genome sequence of the hyperthermophilic sulfate-reducing bacterium Thermodesulfobacterium geofontis OPF15T.</title>
        <authorList>
            <person name="Elkins J.G."/>
            <person name="Hamilton-Brehm S.D."/>
            <person name="Lucas S."/>
            <person name="Han J."/>
            <person name="Lapidus A."/>
            <person name="Cheng J.F."/>
            <person name="Goodwin L.A."/>
            <person name="Pitluck S."/>
            <person name="Peters L."/>
            <person name="Mikhailova N."/>
            <person name="Davenport K.W."/>
            <person name="Detter J.C."/>
            <person name="Han C.S."/>
            <person name="Tapia R."/>
            <person name="Land M.L."/>
            <person name="Hauser L."/>
            <person name="Kyrpides N.C."/>
            <person name="Ivanova N.N."/>
            <person name="Pagani I."/>
            <person name="Bruce D."/>
            <person name="Woyke T."/>
            <person name="Cottingham R.W."/>
        </authorList>
    </citation>
    <scope>NUCLEOTIDE SEQUENCE [LARGE SCALE GENOMIC DNA]</scope>
    <source>
        <strain evidence="8 9">OPF15</strain>
    </source>
</reference>
<dbReference type="EMBL" id="CP002829">
    <property type="protein sequence ID" value="AEH22801.1"/>
    <property type="molecule type" value="Genomic_DNA"/>
</dbReference>
<dbReference type="RefSeq" id="WP_013909501.1">
    <property type="nucleotide sequence ID" value="NC_015682.1"/>
</dbReference>
<feature type="transmembrane region" description="Helical" evidence="6">
    <location>
        <begin position="36"/>
        <end position="57"/>
    </location>
</feature>
<gene>
    <name evidence="8" type="ordered locus">TOPB45_0699</name>
</gene>
<dbReference type="InterPro" id="IPR036259">
    <property type="entry name" value="MFS_trans_sf"/>
</dbReference>
<dbReference type="PANTHER" id="PTHR42688">
    <property type="entry name" value="CONSERVED PROTEIN"/>
    <property type="match status" value="1"/>
</dbReference>
<dbReference type="Gene3D" id="1.20.1250.20">
    <property type="entry name" value="MFS general substrate transporter like domains"/>
    <property type="match status" value="2"/>
</dbReference>
<dbReference type="AlphaFoldDB" id="F8C513"/>
<feature type="transmembrane region" description="Helical" evidence="6">
    <location>
        <begin position="329"/>
        <end position="350"/>
    </location>
</feature>
<evidence type="ECO:0000256" key="4">
    <source>
        <dbReference type="ARBA" id="ARBA00022989"/>
    </source>
</evidence>
<keyword evidence="2" id="KW-1003">Cell membrane</keyword>
<dbReference type="eggNOG" id="COG2211">
    <property type="taxonomic scope" value="Bacteria"/>
</dbReference>
<feature type="transmembrane region" description="Helical" evidence="6">
    <location>
        <begin position="244"/>
        <end position="263"/>
    </location>
</feature>
<dbReference type="PATRIC" id="fig|795359.3.peg.708"/>
<evidence type="ECO:0000256" key="2">
    <source>
        <dbReference type="ARBA" id="ARBA00022475"/>
    </source>
</evidence>
<dbReference type="OrthoDB" id="9803985at2"/>